<keyword evidence="1" id="KW-0472">Membrane</keyword>
<proteinExistence type="predicted"/>
<evidence type="ECO:0000256" key="1">
    <source>
        <dbReference type="SAM" id="Phobius"/>
    </source>
</evidence>
<name>A0A0F9NV07_9ZZZZ</name>
<reference evidence="2" key="1">
    <citation type="journal article" date="2015" name="Nature">
        <title>Complex archaea that bridge the gap between prokaryotes and eukaryotes.</title>
        <authorList>
            <person name="Spang A."/>
            <person name="Saw J.H."/>
            <person name="Jorgensen S.L."/>
            <person name="Zaremba-Niedzwiedzka K."/>
            <person name="Martijn J."/>
            <person name="Lind A.E."/>
            <person name="van Eijk R."/>
            <person name="Schleper C."/>
            <person name="Guy L."/>
            <person name="Ettema T.J."/>
        </authorList>
    </citation>
    <scope>NUCLEOTIDE SEQUENCE</scope>
</reference>
<feature type="transmembrane region" description="Helical" evidence="1">
    <location>
        <begin position="23"/>
        <end position="42"/>
    </location>
</feature>
<keyword evidence="1" id="KW-1133">Transmembrane helix</keyword>
<dbReference type="EMBL" id="LAZR01006357">
    <property type="protein sequence ID" value="KKM92705.1"/>
    <property type="molecule type" value="Genomic_DNA"/>
</dbReference>
<evidence type="ECO:0000313" key="2">
    <source>
        <dbReference type="EMBL" id="KKM92705.1"/>
    </source>
</evidence>
<accession>A0A0F9NV07</accession>
<comment type="caution">
    <text evidence="2">The sequence shown here is derived from an EMBL/GenBank/DDBJ whole genome shotgun (WGS) entry which is preliminary data.</text>
</comment>
<organism evidence="2">
    <name type="scientific">marine sediment metagenome</name>
    <dbReference type="NCBI Taxonomy" id="412755"/>
    <lineage>
        <taxon>unclassified sequences</taxon>
        <taxon>metagenomes</taxon>
        <taxon>ecological metagenomes</taxon>
    </lineage>
</organism>
<sequence>MTDTAQRKSLAELISTIIYGGPFVWIFVMVMLPTFIRIYLYIRFRARS</sequence>
<protein>
    <submittedName>
        <fullName evidence="2">Uncharacterized protein</fullName>
    </submittedName>
</protein>
<gene>
    <name evidence="2" type="ORF">LCGC14_1215810</name>
</gene>
<dbReference type="AlphaFoldDB" id="A0A0F9NV07"/>
<keyword evidence="1" id="KW-0812">Transmembrane</keyword>